<dbReference type="Gene3D" id="1.10.472.10">
    <property type="entry name" value="Cyclin-like"/>
    <property type="match status" value="2"/>
</dbReference>
<dbReference type="GO" id="GO:0070897">
    <property type="term" value="P:transcription preinitiation complex assembly"/>
    <property type="evidence" value="ECO:0007669"/>
    <property type="project" value="InterPro"/>
</dbReference>
<dbReference type="InterPro" id="IPR013150">
    <property type="entry name" value="TFIIB_cyclin"/>
</dbReference>
<reference evidence="14 15" key="2">
    <citation type="journal article" date="2019" name="G3 (Bethesda)">
        <title>Hybrid Assembly of the Genome of the Entomopathogenic Nematode Steinernema carpocapsae Identifies the X-Chromosome.</title>
        <authorList>
            <person name="Serra L."/>
            <person name="Macchietto M."/>
            <person name="Macias-Munoz A."/>
            <person name="McGill C.J."/>
            <person name="Rodriguez I.M."/>
            <person name="Rodriguez B."/>
            <person name="Murad R."/>
            <person name="Mortazavi A."/>
        </authorList>
    </citation>
    <scope>NUCLEOTIDE SEQUENCE [LARGE SCALE GENOMIC DNA]</scope>
    <source>
        <strain evidence="14 15">ALL</strain>
    </source>
</reference>
<evidence type="ECO:0000256" key="5">
    <source>
        <dbReference type="ARBA" id="ARBA00022737"/>
    </source>
</evidence>
<dbReference type="PANTHER" id="PTHR11618:SF13">
    <property type="entry name" value="TRANSCRIPTION INITIATION FACTOR IIB"/>
    <property type="match status" value="1"/>
</dbReference>
<evidence type="ECO:0000259" key="13">
    <source>
        <dbReference type="PROSITE" id="PS51134"/>
    </source>
</evidence>
<dbReference type="SUPFAM" id="SSF57783">
    <property type="entry name" value="Zinc beta-ribbon"/>
    <property type="match status" value="1"/>
</dbReference>
<keyword evidence="7" id="KW-0862">Zinc</keyword>
<dbReference type="InterPro" id="IPR036915">
    <property type="entry name" value="Cyclin-like_sf"/>
</dbReference>
<dbReference type="GO" id="GO:0005634">
    <property type="term" value="C:nucleus"/>
    <property type="evidence" value="ECO:0007669"/>
    <property type="project" value="UniProtKB-SubCell"/>
</dbReference>
<dbReference type="Pfam" id="PF00382">
    <property type="entry name" value="TFIIB"/>
    <property type="match status" value="2"/>
</dbReference>
<dbReference type="SMART" id="SM00385">
    <property type="entry name" value="CYCLIN"/>
    <property type="match status" value="2"/>
</dbReference>
<evidence type="ECO:0000256" key="11">
    <source>
        <dbReference type="ARBA" id="ARBA00031706"/>
    </source>
</evidence>
<dbReference type="InterPro" id="IPR023486">
    <property type="entry name" value="TFIIB_CS"/>
</dbReference>
<keyword evidence="6 12" id="KW-0863">Zinc-finger</keyword>
<dbReference type="Pfam" id="PF08271">
    <property type="entry name" value="Zn_Ribbon_TF"/>
    <property type="match status" value="1"/>
</dbReference>
<dbReference type="GO" id="GO:0097550">
    <property type="term" value="C:transcription preinitiation complex"/>
    <property type="evidence" value="ECO:0007669"/>
    <property type="project" value="TreeGrafter"/>
</dbReference>
<keyword evidence="15" id="KW-1185">Reference proteome</keyword>
<keyword evidence="8" id="KW-0805">Transcription regulation</keyword>
<dbReference type="Proteomes" id="UP000298663">
    <property type="component" value="Unassembled WGS sequence"/>
</dbReference>
<proteinExistence type="inferred from homology"/>
<evidence type="ECO:0000256" key="2">
    <source>
        <dbReference type="ARBA" id="ARBA00010857"/>
    </source>
</evidence>
<evidence type="ECO:0000256" key="12">
    <source>
        <dbReference type="PROSITE-ProRule" id="PRU00469"/>
    </source>
</evidence>
<keyword evidence="9" id="KW-0804">Transcription</keyword>
<dbReference type="InterPro" id="IPR000812">
    <property type="entry name" value="TFIIB"/>
</dbReference>
<dbReference type="FunFam" id="1.10.472.10:FF:000008">
    <property type="entry name" value="Transcription initiation factor IIB"/>
    <property type="match status" value="1"/>
</dbReference>
<evidence type="ECO:0000256" key="8">
    <source>
        <dbReference type="ARBA" id="ARBA00023015"/>
    </source>
</evidence>
<dbReference type="SUPFAM" id="SSF47954">
    <property type="entry name" value="Cyclin-like"/>
    <property type="match status" value="2"/>
</dbReference>
<organism evidence="14 15">
    <name type="scientific">Steinernema carpocapsae</name>
    <name type="common">Entomopathogenic nematode</name>
    <dbReference type="NCBI Taxonomy" id="34508"/>
    <lineage>
        <taxon>Eukaryota</taxon>
        <taxon>Metazoa</taxon>
        <taxon>Ecdysozoa</taxon>
        <taxon>Nematoda</taxon>
        <taxon>Chromadorea</taxon>
        <taxon>Rhabditida</taxon>
        <taxon>Tylenchina</taxon>
        <taxon>Panagrolaimomorpha</taxon>
        <taxon>Strongyloidoidea</taxon>
        <taxon>Steinernematidae</taxon>
        <taxon>Steinernema</taxon>
    </lineage>
</organism>
<dbReference type="InterPro" id="IPR013763">
    <property type="entry name" value="Cyclin-like_dom"/>
</dbReference>
<comment type="subcellular location">
    <subcellularLocation>
        <location evidence="1">Nucleus</location>
    </subcellularLocation>
</comment>
<dbReference type="GO" id="GO:0017025">
    <property type="term" value="F:TBP-class protein binding"/>
    <property type="evidence" value="ECO:0007669"/>
    <property type="project" value="InterPro"/>
</dbReference>
<keyword evidence="4" id="KW-0479">Metal-binding</keyword>
<dbReference type="PROSITE" id="PS51134">
    <property type="entry name" value="ZF_TFIIB"/>
    <property type="match status" value="1"/>
</dbReference>
<dbReference type="OrthoDB" id="25790at2759"/>
<dbReference type="FunFam" id="1.10.472.10:FF:000019">
    <property type="entry name" value="transcription initiation factor IIB"/>
    <property type="match status" value="1"/>
</dbReference>
<dbReference type="GO" id="GO:0008270">
    <property type="term" value="F:zinc ion binding"/>
    <property type="evidence" value="ECO:0007669"/>
    <property type="project" value="UniProtKB-KW"/>
</dbReference>
<dbReference type="FunFam" id="2.20.25.10:FF:000037">
    <property type="entry name" value="Transcription initiation factor IIB"/>
    <property type="match status" value="1"/>
</dbReference>
<evidence type="ECO:0000256" key="1">
    <source>
        <dbReference type="ARBA" id="ARBA00004123"/>
    </source>
</evidence>
<evidence type="ECO:0000313" key="14">
    <source>
        <dbReference type="EMBL" id="TKR69095.1"/>
    </source>
</evidence>
<evidence type="ECO:0000256" key="4">
    <source>
        <dbReference type="ARBA" id="ARBA00022723"/>
    </source>
</evidence>
<feature type="domain" description="TFIIB-type" evidence="13">
    <location>
        <begin position="2"/>
        <end position="33"/>
    </location>
</feature>
<evidence type="ECO:0000256" key="9">
    <source>
        <dbReference type="ARBA" id="ARBA00023163"/>
    </source>
</evidence>
<dbReference type="PANTHER" id="PTHR11618">
    <property type="entry name" value="TRANSCRIPTION INITIATION FACTOR IIB-RELATED"/>
    <property type="match status" value="1"/>
</dbReference>
<reference evidence="14 15" key="1">
    <citation type="journal article" date="2015" name="Genome Biol.">
        <title>Comparative genomics of Steinernema reveals deeply conserved gene regulatory networks.</title>
        <authorList>
            <person name="Dillman A.R."/>
            <person name="Macchietto M."/>
            <person name="Porter C.F."/>
            <person name="Rogers A."/>
            <person name="Williams B."/>
            <person name="Antoshechkin I."/>
            <person name="Lee M.M."/>
            <person name="Goodwin Z."/>
            <person name="Lu X."/>
            <person name="Lewis E.E."/>
            <person name="Goodrich-Blair H."/>
            <person name="Stock S.P."/>
            <person name="Adams B.J."/>
            <person name="Sternberg P.W."/>
            <person name="Mortazavi A."/>
        </authorList>
    </citation>
    <scope>NUCLEOTIDE SEQUENCE [LARGE SCALE GENOMIC DNA]</scope>
    <source>
        <strain evidence="14 15">ALL</strain>
    </source>
</reference>
<evidence type="ECO:0000256" key="7">
    <source>
        <dbReference type="ARBA" id="ARBA00022833"/>
    </source>
</evidence>
<evidence type="ECO:0000313" key="15">
    <source>
        <dbReference type="Proteomes" id="UP000298663"/>
    </source>
</evidence>
<evidence type="ECO:0000256" key="3">
    <source>
        <dbReference type="ARBA" id="ARBA00013932"/>
    </source>
</evidence>
<evidence type="ECO:0000256" key="6">
    <source>
        <dbReference type="ARBA" id="ARBA00022771"/>
    </source>
</evidence>
<dbReference type="EMBL" id="AZBU02000007">
    <property type="protein sequence ID" value="TKR69095.1"/>
    <property type="molecule type" value="Genomic_DNA"/>
</dbReference>
<gene>
    <name evidence="14" type="ORF">L596_021293</name>
</gene>
<name>A0A4V5ZZV8_STECR</name>
<evidence type="ECO:0000256" key="10">
    <source>
        <dbReference type="ARBA" id="ARBA00023242"/>
    </source>
</evidence>
<comment type="caution">
    <text evidence="14">The sequence shown here is derived from an EMBL/GenBank/DDBJ whole genome shotgun (WGS) entry which is preliminary data.</text>
</comment>
<dbReference type="Gene3D" id="2.20.25.10">
    <property type="match status" value="1"/>
</dbReference>
<comment type="similarity">
    <text evidence="2">Belongs to the TFIIB family.</text>
</comment>
<protein>
    <recommendedName>
        <fullName evidence="3">Transcription initiation factor IIB</fullName>
    </recommendedName>
    <alternativeName>
        <fullName evidence="11">General transcription factor TFIIB</fullName>
    </alternativeName>
</protein>
<accession>A0A4V5ZZV8</accession>
<dbReference type="CDD" id="cd20551">
    <property type="entry name" value="CYCLIN_TFIIB_rpt1"/>
    <property type="match status" value="1"/>
</dbReference>
<keyword evidence="10" id="KW-0539">Nucleus</keyword>
<dbReference type="PROSITE" id="PS00782">
    <property type="entry name" value="TFIIB"/>
    <property type="match status" value="1"/>
</dbReference>
<dbReference type="STRING" id="34508.A0A4V5ZZV8"/>
<dbReference type="GO" id="GO:0016251">
    <property type="term" value="F:RNA polymerase II general transcription initiation factor activity"/>
    <property type="evidence" value="ECO:0007669"/>
    <property type="project" value="TreeGrafter"/>
</dbReference>
<dbReference type="GO" id="GO:0006367">
    <property type="term" value="P:transcription initiation at RNA polymerase II promoter"/>
    <property type="evidence" value="ECO:0007669"/>
    <property type="project" value="TreeGrafter"/>
</dbReference>
<dbReference type="InterPro" id="IPR013137">
    <property type="entry name" value="Znf_TFIIB"/>
</dbReference>
<dbReference type="AlphaFoldDB" id="A0A4V5ZZV8"/>
<dbReference type="PRINTS" id="PR00685">
    <property type="entry name" value="TIFACTORIIB"/>
</dbReference>
<sequence>MNDIICSYHPDAILIEDYRAGDLVCPECGLVVGERLCDIGTEWRSFNNENSKGNDPSRVGAPENRLLGESDLSTTIAVGFGSSEKDQALFNSQRKNKNNTDRQMMQAIGTINEMGDRIHLTKPIKERAQEYYKRCLDNKICKGKPTEAKAAACIYIACRKESVPRSFKEICAIAMVNKKEIGRCFKEIVNSLEKTIRTQLSQVTSADYMTRFCRQLDLPHLITMAATRIAKMAVELDIVAGRSPVSVTAAAIYMAVNAGLNSTDRPNAKAIGDITGAAEVTVKTTYKLMYPKAKELFPDDFKFEVPVELLQMS</sequence>
<keyword evidence="5" id="KW-0677">Repeat</keyword>